<evidence type="ECO:0000256" key="10">
    <source>
        <dbReference type="ARBA" id="ARBA00022741"/>
    </source>
</evidence>
<evidence type="ECO:0000256" key="18">
    <source>
        <dbReference type="ARBA" id="ARBA00049360"/>
    </source>
</evidence>
<evidence type="ECO:0000256" key="14">
    <source>
        <dbReference type="ARBA" id="ARBA00022989"/>
    </source>
</evidence>
<proteinExistence type="inferred from homology"/>
<dbReference type="InterPro" id="IPR059000">
    <property type="entry name" value="ATPase_P-type_domA"/>
</dbReference>
<keyword evidence="14 20" id="KW-1133">Transmembrane helix</keyword>
<keyword evidence="9 20" id="KW-0812">Transmembrane</keyword>
<comment type="caution">
    <text evidence="22">The sequence shown here is derived from an EMBL/GenBank/DDBJ whole genome shotgun (WGS) entry which is preliminary data.</text>
</comment>
<comment type="catalytic activity">
    <reaction evidence="17">
        <text>Mg(2+)(out) + ATP + H2O = Mg(2+)(in) + ADP + phosphate + H(+)</text>
        <dbReference type="Rhea" id="RHEA:10260"/>
        <dbReference type="ChEBI" id="CHEBI:15377"/>
        <dbReference type="ChEBI" id="CHEBI:15378"/>
        <dbReference type="ChEBI" id="CHEBI:18420"/>
        <dbReference type="ChEBI" id="CHEBI:30616"/>
        <dbReference type="ChEBI" id="CHEBI:43474"/>
        <dbReference type="ChEBI" id="CHEBI:456216"/>
        <dbReference type="EC" id="7.2.2.14"/>
    </reaction>
</comment>
<dbReference type="SUPFAM" id="SSF81653">
    <property type="entry name" value="Calcium ATPase, transduction domain A"/>
    <property type="match status" value="1"/>
</dbReference>
<dbReference type="InterPro" id="IPR006068">
    <property type="entry name" value="ATPase_P-typ_cation-transptr_C"/>
</dbReference>
<evidence type="ECO:0000256" key="13">
    <source>
        <dbReference type="ARBA" id="ARBA00022967"/>
    </source>
</evidence>
<dbReference type="PRINTS" id="PR00119">
    <property type="entry name" value="CATATPASE"/>
</dbReference>
<evidence type="ECO:0000256" key="12">
    <source>
        <dbReference type="ARBA" id="ARBA00022842"/>
    </source>
</evidence>
<dbReference type="EC" id="7.2.2.14" evidence="4"/>
<dbReference type="AlphaFoldDB" id="A0A512SZJ7"/>
<dbReference type="Pfam" id="PF00122">
    <property type="entry name" value="E1-E2_ATPase"/>
    <property type="match status" value="1"/>
</dbReference>
<dbReference type="SUPFAM" id="SSF81665">
    <property type="entry name" value="Calcium ATPase, transmembrane domain M"/>
    <property type="match status" value="1"/>
</dbReference>
<dbReference type="InterPro" id="IPR044492">
    <property type="entry name" value="P_typ_ATPase_HD_dom"/>
</dbReference>
<dbReference type="InterPro" id="IPR006415">
    <property type="entry name" value="P-type_ATPase_IIIB"/>
</dbReference>
<dbReference type="SFLD" id="SFLDG00002">
    <property type="entry name" value="C1.7:_P-type_atpase_like"/>
    <property type="match status" value="1"/>
</dbReference>
<evidence type="ECO:0000256" key="3">
    <source>
        <dbReference type="ARBA" id="ARBA00008746"/>
    </source>
</evidence>
<comment type="similarity">
    <text evidence="3">Belongs to the cation transport ATPase (P-type) (TC 3.A.3) family. Type IIIB subfamily.</text>
</comment>
<dbReference type="SFLD" id="SFLDS00003">
    <property type="entry name" value="Haloacid_Dehalogenase"/>
    <property type="match status" value="1"/>
</dbReference>
<name>A0A512SZJ7_9MICO</name>
<evidence type="ECO:0000256" key="11">
    <source>
        <dbReference type="ARBA" id="ARBA00022840"/>
    </source>
</evidence>
<dbReference type="SMART" id="SM00831">
    <property type="entry name" value="Cation_ATPase_N"/>
    <property type="match status" value="1"/>
</dbReference>
<dbReference type="PRINTS" id="PR00120">
    <property type="entry name" value="HATPASE"/>
</dbReference>
<feature type="region of interest" description="Disordered" evidence="19">
    <location>
        <begin position="870"/>
        <end position="889"/>
    </location>
</feature>
<sequence>MTGPPPTDVASRLSVETAATLPAGRVLVELGSRASGLTSDEVALRAAAVGPNAVRSHHASPWSVLARQLDSPLLWLLLAAAAVSALVGEAPDAVIIGLIVAASVGLGFANEYRAERAAEAMHSGIRHEVATLRDGRAVTVAVTHLVPGDVVRLGVGAIVPADVRVLSANDLACDESILTGESAPAEKSADPVAGGTPLAELSSCLFMGTVVHEGSAEAVVVAIGGRTQFGRIAVGLGERHPRTEFQRGLVRFSGMLAKVGGVLSATIFVTNVALGRPVIDAVLFSLAVAVGITPQLLPAVVSTSLATGSRRLADKKVLVKRLVCIEDLGDIDVLFTDKTGTLTDGHLSFDRAVGPAGDASADVLVLGLVCNEATPDGDTAVGGNSLDVALWEAPGAGADLVRGFRRVAIAPFDHRRRCVSVLADHDGGRLLVTKGAPETVLERCTSVTDDALRLLEAEFGAGHRVVAIATRPAPGATAITADDEAGLTLAGFLVFLDQPKPSAAASLDRLTGLGITVKIVTGDNPRVAETVCRTLGLTSGGTLTGADLDAMDDAELSAAVAGTTIFARVSPEQKARILRAQRGAGSAVAFLGDGVNDALALHHADVGISVDSATDVAKDAADIILLDRDLDVLADGVAEGRRIFANTIKYVLMGTSSNFGNMFSVTVAAAFLPFLPMLPFQILLNNLLYDAGQMTIPTDRVDEEQLARPSHWDIGFVRRFMVRFGPISSAFDFATFAVMLWAFHASAPEFRSGWFVESLATQTLIVFVIRTRRVPFFRSRPSRPLLLSVLCVVALGTVIPASPVNDALGFAPLPAAFFAVLAAFVVAYLAAVEVAKYAFYRATSPTTAQPLQRDHEHRVHRLSARWSHHRPLPTRAGADTKTPLRSLPR</sequence>
<evidence type="ECO:0000256" key="1">
    <source>
        <dbReference type="ARBA" id="ARBA00003954"/>
    </source>
</evidence>
<dbReference type="Gene3D" id="3.40.50.1000">
    <property type="entry name" value="HAD superfamily/HAD-like"/>
    <property type="match status" value="1"/>
</dbReference>
<evidence type="ECO:0000256" key="15">
    <source>
        <dbReference type="ARBA" id="ARBA00023136"/>
    </source>
</evidence>
<accession>A0A512SZJ7</accession>
<gene>
    <name evidence="22" type="ORF">KLO01_14280</name>
</gene>
<dbReference type="InterPro" id="IPR008250">
    <property type="entry name" value="ATPase_P-typ_transduc_dom_A_sf"/>
</dbReference>
<comment type="function">
    <text evidence="1">Mediates magnesium influx to the cytosol.</text>
</comment>
<keyword evidence="15 20" id="KW-0472">Membrane</keyword>
<dbReference type="Pfam" id="PF00690">
    <property type="entry name" value="Cation_ATPase_N"/>
    <property type="match status" value="1"/>
</dbReference>
<comment type="subcellular location">
    <subcellularLocation>
        <location evidence="2">Cell inner membrane</location>
        <topology evidence="2">Multi-pass membrane protein</topology>
    </subcellularLocation>
</comment>
<evidence type="ECO:0000256" key="8">
    <source>
        <dbReference type="ARBA" id="ARBA00022553"/>
    </source>
</evidence>
<feature type="domain" description="Cation-transporting P-type ATPase N-terminal" evidence="21">
    <location>
        <begin position="17"/>
        <end position="89"/>
    </location>
</feature>
<protein>
    <recommendedName>
        <fullName evidence="5">Magnesium-transporting ATPase, P-type 1</fullName>
        <ecNumber evidence="4">7.2.2.14</ecNumber>
    </recommendedName>
    <alternativeName>
        <fullName evidence="16">Mg(2+) transport ATPase, P-type 1</fullName>
    </alternativeName>
</protein>
<keyword evidence="7" id="KW-0997">Cell inner membrane</keyword>
<feature type="transmembrane region" description="Helical" evidence="20">
    <location>
        <begin position="784"/>
        <end position="804"/>
    </location>
</feature>
<evidence type="ECO:0000256" key="16">
    <source>
        <dbReference type="ARBA" id="ARBA00029806"/>
    </source>
</evidence>
<dbReference type="InterPro" id="IPR018303">
    <property type="entry name" value="ATPase_P-typ_P_site"/>
</dbReference>
<keyword evidence="6" id="KW-1003">Cell membrane</keyword>
<dbReference type="InterPro" id="IPR004014">
    <property type="entry name" value="ATPase_P-typ_cation-transptr_N"/>
</dbReference>
<comment type="catalytic activity">
    <reaction evidence="18">
        <text>ATP + H2O = ADP + phosphate + H(+)</text>
        <dbReference type="Rhea" id="RHEA:13065"/>
        <dbReference type="ChEBI" id="CHEBI:15377"/>
        <dbReference type="ChEBI" id="CHEBI:15378"/>
        <dbReference type="ChEBI" id="CHEBI:30616"/>
        <dbReference type="ChEBI" id="CHEBI:43474"/>
        <dbReference type="ChEBI" id="CHEBI:456216"/>
    </reaction>
</comment>
<dbReference type="SFLD" id="SFLDF00027">
    <property type="entry name" value="p-type_atpase"/>
    <property type="match status" value="1"/>
</dbReference>
<evidence type="ECO:0000313" key="22">
    <source>
        <dbReference type="EMBL" id="GEQ13381.1"/>
    </source>
</evidence>
<evidence type="ECO:0000256" key="20">
    <source>
        <dbReference type="SAM" id="Phobius"/>
    </source>
</evidence>
<dbReference type="RefSeq" id="WP_186827951.1">
    <property type="nucleotide sequence ID" value="NZ_BAABDN010000001.1"/>
</dbReference>
<dbReference type="InterPro" id="IPR023298">
    <property type="entry name" value="ATPase_P-typ_TM_dom_sf"/>
</dbReference>
<keyword evidence="13" id="KW-1278">Translocase</keyword>
<evidence type="ECO:0000256" key="19">
    <source>
        <dbReference type="SAM" id="MobiDB-lite"/>
    </source>
</evidence>
<keyword evidence="8" id="KW-0597">Phosphoprotein</keyword>
<feature type="transmembrane region" description="Helical" evidence="20">
    <location>
        <begin position="810"/>
        <end position="831"/>
    </location>
</feature>
<organism evidence="22 23">
    <name type="scientific">Knoellia locipacati</name>
    <dbReference type="NCBI Taxonomy" id="882824"/>
    <lineage>
        <taxon>Bacteria</taxon>
        <taxon>Bacillati</taxon>
        <taxon>Actinomycetota</taxon>
        <taxon>Actinomycetes</taxon>
        <taxon>Micrococcales</taxon>
        <taxon>Intrasporangiaceae</taxon>
        <taxon>Knoellia</taxon>
    </lineage>
</organism>
<evidence type="ECO:0000256" key="2">
    <source>
        <dbReference type="ARBA" id="ARBA00004429"/>
    </source>
</evidence>
<dbReference type="InterPro" id="IPR036412">
    <property type="entry name" value="HAD-like_sf"/>
</dbReference>
<dbReference type="GO" id="GO:0005524">
    <property type="term" value="F:ATP binding"/>
    <property type="evidence" value="ECO:0007669"/>
    <property type="project" value="UniProtKB-KW"/>
</dbReference>
<dbReference type="GO" id="GO:0015444">
    <property type="term" value="F:P-type magnesium transporter activity"/>
    <property type="evidence" value="ECO:0007669"/>
    <property type="project" value="UniProtKB-EC"/>
</dbReference>
<dbReference type="Proteomes" id="UP000321793">
    <property type="component" value="Unassembled WGS sequence"/>
</dbReference>
<evidence type="ECO:0000256" key="17">
    <source>
        <dbReference type="ARBA" id="ARBA00047295"/>
    </source>
</evidence>
<evidence type="ECO:0000256" key="7">
    <source>
        <dbReference type="ARBA" id="ARBA00022519"/>
    </source>
</evidence>
<dbReference type="NCBIfam" id="TIGR01524">
    <property type="entry name" value="ATPase-IIIB_Mg"/>
    <property type="match status" value="1"/>
</dbReference>
<evidence type="ECO:0000256" key="5">
    <source>
        <dbReference type="ARBA" id="ARBA00013555"/>
    </source>
</evidence>
<dbReference type="Gene3D" id="3.40.1110.10">
    <property type="entry name" value="Calcium-transporting ATPase, cytoplasmic domain N"/>
    <property type="match status" value="1"/>
</dbReference>
<reference evidence="22 23" key="1">
    <citation type="submission" date="2019-07" db="EMBL/GenBank/DDBJ databases">
        <title>Whole genome shotgun sequence of Knoellia locipacati NBRC 109775.</title>
        <authorList>
            <person name="Hosoyama A."/>
            <person name="Uohara A."/>
            <person name="Ohji S."/>
            <person name="Ichikawa N."/>
        </authorList>
    </citation>
    <scope>NUCLEOTIDE SEQUENCE [LARGE SCALE GENOMIC DNA]</scope>
    <source>
        <strain evidence="22 23">NBRC 109775</strain>
    </source>
</reference>
<dbReference type="InterPro" id="IPR023214">
    <property type="entry name" value="HAD_sf"/>
</dbReference>
<keyword evidence="11" id="KW-0067">ATP-binding</keyword>
<feature type="transmembrane region" description="Helical" evidence="20">
    <location>
        <begin position="754"/>
        <end position="772"/>
    </location>
</feature>
<dbReference type="Gene3D" id="1.20.1110.10">
    <property type="entry name" value="Calcium-transporting ATPase, transmembrane domain"/>
    <property type="match status" value="1"/>
</dbReference>
<dbReference type="NCBIfam" id="TIGR01494">
    <property type="entry name" value="ATPase_P-type"/>
    <property type="match status" value="2"/>
</dbReference>
<evidence type="ECO:0000259" key="21">
    <source>
        <dbReference type="SMART" id="SM00831"/>
    </source>
</evidence>
<dbReference type="InterPro" id="IPR001757">
    <property type="entry name" value="P_typ_ATPase"/>
</dbReference>
<keyword evidence="12" id="KW-0460">Magnesium</keyword>
<dbReference type="EMBL" id="BKBA01000004">
    <property type="protein sequence ID" value="GEQ13381.1"/>
    <property type="molecule type" value="Genomic_DNA"/>
</dbReference>
<evidence type="ECO:0000256" key="6">
    <source>
        <dbReference type="ARBA" id="ARBA00022475"/>
    </source>
</evidence>
<evidence type="ECO:0000256" key="9">
    <source>
        <dbReference type="ARBA" id="ARBA00022692"/>
    </source>
</evidence>
<feature type="transmembrane region" description="Helical" evidence="20">
    <location>
        <begin position="720"/>
        <end position="742"/>
    </location>
</feature>
<evidence type="ECO:0000256" key="4">
    <source>
        <dbReference type="ARBA" id="ARBA00012786"/>
    </source>
</evidence>
<dbReference type="PANTHER" id="PTHR42861">
    <property type="entry name" value="CALCIUM-TRANSPORTING ATPASE"/>
    <property type="match status" value="1"/>
</dbReference>
<keyword evidence="23" id="KW-1185">Reference proteome</keyword>
<dbReference type="PROSITE" id="PS00154">
    <property type="entry name" value="ATPASE_E1_E2"/>
    <property type="match status" value="1"/>
</dbReference>
<dbReference type="Gene3D" id="2.70.150.10">
    <property type="entry name" value="Calcium-transporting ATPase, cytoplasmic transduction domain A"/>
    <property type="match status" value="1"/>
</dbReference>
<dbReference type="GO" id="GO:0005886">
    <property type="term" value="C:plasma membrane"/>
    <property type="evidence" value="ECO:0007669"/>
    <property type="project" value="UniProtKB-SubCell"/>
</dbReference>
<dbReference type="Pfam" id="PF00689">
    <property type="entry name" value="Cation_ATPase_C"/>
    <property type="match status" value="1"/>
</dbReference>
<dbReference type="InterPro" id="IPR023299">
    <property type="entry name" value="ATPase_P-typ_cyto_dom_N"/>
</dbReference>
<keyword evidence="10" id="KW-0547">Nucleotide-binding</keyword>
<dbReference type="GO" id="GO:0016887">
    <property type="term" value="F:ATP hydrolysis activity"/>
    <property type="evidence" value="ECO:0007669"/>
    <property type="project" value="InterPro"/>
</dbReference>
<dbReference type="Pfam" id="PF00702">
    <property type="entry name" value="Hydrolase"/>
    <property type="match status" value="1"/>
</dbReference>
<dbReference type="SUPFAM" id="SSF56784">
    <property type="entry name" value="HAD-like"/>
    <property type="match status" value="1"/>
</dbReference>
<evidence type="ECO:0000313" key="23">
    <source>
        <dbReference type="Proteomes" id="UP000321793"/>
    </source>
</evidence>